<dbReference type="GO" id="GO:0005524">
    <property type="term" value="F:ATP binding"/>
    <property type="evidence" value="ECO:0007669"/>
    <property type="project" value="UniProtKB-UniRule"/>
</dbReference>
<evidence type="ECO:0000256" key="4">
    <source>
        <dbReference type="ARBA" id="ARBA00022806"/>
    </source>
</evidence>
<dbReference type="Pfam" id="PF13361">
    <property type="entry name" value="UvrD_C"/>
    <property type="match status" value="1"/>
</dbReference>
<dbReference type="PANTHER" id="PTHR11070:SF61">
    <property type="entry name" value="DNA 3'-5' HELICASE"/>
    <property type="match status" value="1"/>
</dbReference>
<evidence type="ECO:0000256" key="10">
    <source>
        <dbReference type="PROSITE-ProRule" id="PRU00560"/>
    </source>
</evidence>
<evidence type="ECO:0000256" key="7">
    <source>
        <dbReference type="ARBA" id="ARBA00034617"/>
    </source>
</evidence>
<feature type="domain" description="UvrD-like helicase C-terminal" evidence="12">
    <location>
        <begin position="335"/>
        <end position="602"/>
    </location>
</feature>
<dbReference type="CDD" id="cd17932">
    <property type="entry name" value="DEXQc_UvrD"/>
    <property type="match status" value="1"/>
</dbReference>
<evidence type="ECO:0000256" key="9">
    <source>
        <dbReference type="ARBA" id="ARBA00048988"/>
    </source>
</evidence>
<sequence>MSNAVVEGWLQRAPPSIRDASLRAQLEHVVTQSREACVDALRKLENAQEELAFCAFWQSVLQERIEALPSELPSYARSLNEQQRRAALAPIDAPLLVLAGAGSGKTGVMAARVQHILASGVPPASVLALTFTRAAETAIRERLTASVGVRVAKALRVATFHSLALSICREFAAALEGGTADFALVTGAQQVRLVTRALVEYRIARAARPSSSSSSSGSSSPDAPDASRALRALLHAKARGGRAEGVADEALRFVWDKYDAWQRERNGLDMVDLVRVAAEVVRTVDEFQDTNPLQMALLALLAPAEPGRVTAVGDDDQCIYAFQGAQGAAALRAFLAAFPRAERVTLEQNYRSSGTLVAAAAAVAACNRRRCAKRAFTSNGAGEKAQLVRSLVAAGSPLASIAILYRKQRCGAEMQAALLAASVPFNTRRSNFWRSRHVQGVVGLLAFLLRPHDDAAFVAAIEALERLLRRLGTLQLPALVQQLRGGGGGGTDEALEDERRLAYARLILSFVATEPSGAPATPSRFLGEIPAALTVEAQMENGIRVNPDLQATYAAGNTGTVTMSQLENGLVDSDDDEEGLALDAAEDAARGVEGASRVARTDLTACLLPDTDTGVLAIKRSAD</sequence>
<dbReference type="PaxDb" id="2903-EOD36774"/>
<dbReference type="Proteomes" id="UP000013827">
    <property type="component" value="Unassembled WGS sequence"/>
</dbReference>
<dbReference type="OMA" id="RFTHIIV"/>
<evidence type="ECO:0000313" key="14">
    <source>
        <dbReference type="Proteomes" id="UP000013827"/>
    </source>
</evidence>
<keyword evidence="2 10" id="KW-0547">Nucleotide-binding</keyword>
<dbReference type="Gene3D" id="1.10.10.160">
    <property type="match status" value="1"/>
</dbReference>
<protein>
    <recommendedName>
        <fullName evidence="8">DNA 3'-5' helicase</fullName>
        <ecNumber evidence="8">5.6.2.4</ecNumber>
    </recommendedName>
</protein>
<dbReference type="PROSITE" id="PS51198">
    <property type="entry name" value="UVRD_HELICASE_ATP_BIND"/>
    <property type="match status" value="1"/>
</dbReference>
<evidence type="ECO:0000256" key="2">
    <source>
        <dbReference type="ARBA" id="ARBA00022741"/>
    </source>
</evidence>
<dbReference type="Gene3D" id="3.40.50.300">
    <property type="entry name" value="P-loop containing nucleotide triphosphate hydrolases"/>
    <property type="match status" value="2"/>
</dbReference>
<comment type="catalytic activity">
    <reaction evidence="7">
        <text>Couples ATP hydrolysis with the unwinding of duplex DNA by translocating in the 3'-5' direction.</text>
        <dbReference type="EC" id="5.6.2.4"/>
    </reaction>
</comment>
<keyword evidence="5 10" id="KW-0067">ATP-binding</keyword>
<dbReference type="RefSeq" id="XP_005789203.1">
    <property type="nucleotide sequence ID" value="XM_005789146.1"/>
</dbReference>
<keyword evidence="14" id="KW-1185">Reference proteome</keyword>
<dbReference type="InterPro" id="IPR000212">
    <property type="entry name" value="DNA_helicase_UvrD/REP"/>
</dbReference>
<dbReference type="GeneID" id="17282044"/>
<feature type="domain" description="UvrD-like helicase ATP-binding" evidence="11">
    <location>
        <begin position="78"/>
        <end position="353"/>
    </location>
</feature>
<dbReference type="GO" id="GO:0016787">
    <property type="term" value="F:hydrolase activity"/>
    <property type="evidence" value="ECO:0007669"/>
    <property type="project" value="UniProtKB-UniRule"/>
</dbReference>
<feature type="binding site" evidence="10">
    <location>
        <begin position="99"/>
        <end position="106"/>
    </location>
    <ligand>
        <name>ATP</name>
        <dbReference type="ChEBI" id="CHEBI:30616"/>
    </ligand>
</feature>
<evidence type="ECO:0000259" key="11">
    <source>
        <dbReference type="PROSITE" id="PS51198"/>
    </source>
</evidence>
<dbReference type="AlphaFoldDB" id="A0A0D3KLY9"/>
<name>A0A0D3KLY9_EMIH1</name>
<comment type="catalytic activity">
    <reaction evidence="9">
        <text>ATP + H2O = ADP + phosphate + H(+)</text>
        <dbReference type="Rhea" id="RHEA:13065"/>
        <dbReference type="ChEBI" id="CHEBI:15377"/>
        <dbReference type="ChEBI" id="CHEBI:15378"/>
        <dbReference type="ChEBI" id="CHEBI:30616"/>
        <dbReference type="ChEBI" id="CHEBI:43474"/>
        <dbReference type="ChEBI" id="CHEBI:456216"/>
        <dbReference type="EC" id="5.6.2.4"/>
    </reaction>
</comment>
<dbReference type="PANTHER" id="PTHR11070">
    <property type="entry name" value="UVRD / RECB / PCRA DNA HELICASE FAMILY MEMBER"/>
    <property type="match status" value="1"/>
</dbReference>
<evidence type="ECO:0000256" key="1">
    <source>
        <dbReference type="ARBA" id="ARBA00009922"/>
    </source>
</evidence>
<dbReference type="Gene3D" id="1.10.486.10">
    <property type="entry name" value="PCRA, domain 4"/>
    <property type="match status" value="1"/>
</dbReference>
<dbReference type="InterPro" id="IPR027417">
    <property type="entry name" value="P-loop_NTPase"/>
</dbReference>
<evidence type="ECO:0000313" key="13">
    <source>
        <dbReference type="EnsemblProtists" id="EOD36774"/>
    </source>
</evidence>
<dbReference type="Pfam" id="PF00580">
    <property type="entry name" value="UvrD-helicase"/>
    <property type="match status" value="1"/>
</dbReference>
<dbReference type="GO" id="GO:0005634">
    <property type="term" value="C:nucleus"/>
    <property type="evidence" value="ECO:0007669"/>
    <property type="project" value="TreeGrafter"/>
</dbReference>
<reference evidence="13" key="2">
    <citation type="submission" date="2024-10" db="UniProtKB">
        <authorList>
            <consortium name="EnsemblProtists"/>
        </authorList>
    </citation>
    <scope>IDENTIFICATION</scope>
</reference>
<accession>A0A0D3KLY9</accession>
<evidence type="ECO:0000259" key="12">
    <source>
        <dbReference type="PROSITE" id="PS51217"/>
    </source>
</evidence>
<dbReference type="KEGG" id="ehx:EMIHUDRAFT_98188"/>
<evidence type="ECO:0000256" key="8">
    <source>
        <dbReference type="ARBA" id="ARBA00034808"/>
    </source>
</evidence>
<dbReference type="EnsemblProtists" id="EOD36774">
    <property type="protein sequence ID" value="EOD36774"/>
    <property type="gene ID" value="EMIHUDRAFT_98188"/>
</dbReference>
<dbReference type="STRING" id="2903.R1FTE1"/>
<dbReference type="InterPro" id="IPR013986">
    <property type="entry name" value="DExx_box_DNA_helicase_dom_sf"/>
</dbReference>
<dbReference type="InterPro" id="IPR014016">
    <property type="entry name" value="UvrD-like_ATP-bd"/>
</dbReference>
<dbReference type="InterPro" id="IPR014017">
    <property type="entry name" value="DNA_helicase_UvrD-like_C"/>
</dbReference>
<dbReference type="PROSITE" id="PS51217">
    <property type="entry name" value="UVRD_HELICASE_CTER"/>
    <property type="match status" value="1"/>
</dbReference>
<dbReference type="HOGENOM" id="CLU_439068_0_0_1"/>
<keyword evidence="4 10" id="KW-0347">Helicase</keyword>
<evidence type="ECO:0000256" key="3">
    <source>
        <dbReference type="ARBA" id="ARBA00022801"/>
    </source>
</evidence>
<reference evidence="14" key="1">
    <citation type="journal article" date="2013" name="Nature">
        <title>Pan genome of the phytoplankton Emiliania underpins its global distribution.</title>
        <authorList>
            <person name="Read B.A."/>
            <person name="Kegel J."/>
            <person name="Klute M.J."/>
            <person name="Kuo A."/>
            <person name="Lefebvre S.C."/>
            <person name="Maumus F."/>
            <person name="Mayer C."/>
            <person name="Miller J."/>
            <person name="Monier A."/>
            <person name="Salamov A."/>
            <person name="Young J."/>
            <person name="Aguilar M."/>
            <person name="Claverie J.M."/>
            <person name="Frickenhaus S."/>
            <person name="Gonzalez K."/>
            <person name="Herman E.K."/>
            <person name="Lin Y.C."/>
            <person name="Napier J."/>
            <person name="Ogata H."/>
            <person name="Sarno A.F."/>
            <person name="Shmutz J."/>
            <person name="Schroeder D."/>
            <person name="de Vargas C."/>
            <person name="Verret F."/>
            <person name="von Dassow P."/>
            <person name="Valentin K."/>
            <person name="Van de Peer Y."/>
            <person name="Wheeler G."/>
            <person name="Dacks J.B."/>
            <person name="Delwiche C.F."/>
            <person name="Dyhrman S.T."/>
            <person name="Glockner G."/>
            <person name="John U."/>
            <person name="Richards T."/>
            <person name="Worden A.Z."/>
            <person name="Zhang X."/>
            <person name="Grigoriev I.V."/>
            <person name="Allen A.E."/>
            <person name="Bidle K."/>
            <person name="Borodovsky M."/>
            <person name="Bowler C."/>
            <person name="Brownlee C."/>
            <person name="Cock J.M."/>
            <person name="Elias M."/>
            <person name="Gladyshev V.N."/>
            <person name="Groth M."/>
            <person name="Guda C."/>
            <person name="Hadaegh A."/>
            <person name="Iglesias-Rodriguez M.D."/>
            <person name="Jenkins J."/>
            <person name="Jones B.M."/>
            <person name="Lawson T."/>
            <person name="Leese F."/>
            <person name="Lindquist E."/>
            <person name="Lobanov A."/>
            <person name="Lomsadze A."/>
            <person name="Malik S.B."/>
            <person name="Marsh M.E."/>
            <person name="Mackinder L."/>
            <person name="Mock T."/>
            <person name="Mueller-Roeber B."/>
            <person name="Pagarete A."/>
            <person name="Parker M."/>
            <person name="Probert I."/>
            <person name="Quesneville H."/>
            <person name="Raines C."/>
            <person name="Rensing S.A."/>
            <person name="Riano-Pachon D.M."/>
            <person name="Richier S."/>
            <person name="Rokitta S."/>
            <person name="Shiraiwa Y."/>
            <person name="Soanes D.M."/>
            <person name="van der Giezen M."/>
            <person name="Wahlund T.M."/>
            <person name="Williams B."/>
            <person name="Wilson W."/>
            <person name="Wolfe G."/>
            <person name="Wurch L.L."/>
        </authorList>
    </citation>
    <scope>NUCLEOTIDE SEQUENCE</scope>
</reference>
<proteinExistence type="inferred from homology"/>
<keyword evidence="6" id="KW-0413">Isomerase</keyword>
<keyword evidence="3 10" id="KW-0378">Hydrolase</keyword>
<evidence type="ECO:0000256" key="6">
    <source>
        <dbReference type="ARBA" id="ARBA00023235"/>
    </source>
</evidence>
<dbReference type="EC" id="5.6.2.4" evidence="8"/>
<evidence type="ECO:0000256" key="5">
    <source>
        <dbReference type="ARBA" id="ARBA00022840"/>
    </source>
</evidence>
<dbReference type="GO" id="GO:0003677">
    <property type="term" value="F:DNA binding"/>
    <property type="evidence" value="ECO:0007669"/>
    <property type="project" value="InterPro"/>
</dbReference>
<organism evidence="13 14">
    <name type="scientific">Emiliania huxleyi (strain CCMP1516)</name>
    <dbReference type="NCBI Taxonomy" id="280463"/>
    <lineage>
        <taxon>Eukaryota</taxon>
        <taxon>Haptista</taxon>
        <taxon>Haptophyta</taxon>
        <taxon>Prymnesiophyceae</taxon>
        <taxon>Isochrysidales</taxon>
        <taxon>Noelaerhabdaceae</taxon>
        <taxon>Emiliania</taxon>
    </lineage>
</organism>
<dbReference type="eggNOG" id="KOG2108">
    <property type="taxonomic scope" value="Eukaryota"/>
</dbReference>
<comment type="similarity">
    <text evidence="1">Belongs to the helicase family. UvrD subfamily.</text>
</comment>
<dbReference type="GO" id="GO:0043138">
    <property type="term" value="F:3'-5' DNA helicase activity"/>
    <property type="evidence" value="ECO:0007669"/>
    <property type="project" value="UniProtKB-EC"/>
</dbReference>
<dbReference type="SUPFAM" id="SSF52540">
    <property type="entry name" value="P-loop containing nucleoside triphosphate hydrolases"/>
    <property type="match status" value="1"/>
</dbReference>
<dbReference type="GO" id="GO:0000725">
    <property type="term" value="P:recombinational repair"/>
    <property type="evidence" value="ECO:0007669"/>
    <property type="project" value="TreeGrafter"/>
</dbReference>